<dbReference type="InterPro" id="IPR052972">
    <property type="entry name" value="Sacsin_chaperone_reg"/>
</dbReference>
<dbReference type="EMBL" id="KB525358">
    <property type="protein sequence ID" value="EMP36413.1"/>
    <property type="molecule type" value="Genomic_DNA"/>
</dbReference>
<dbReference type="STRING" id="8469.M7BWH6"/>
<evidence type="ECO:0000313" key="4">
    <source>
        <dbReference type="Proteomes" id="UP000031443"/>
    </source>
</evidence>
<feature type="compositionally biased region" description="Basic residues" evidence="1">
    <location>
        <begin position="971"/>
        <end position="981"/>
    </location>
</feature>
<dbReference type="PANTHER" id="PTHR15600:SF42">
    <property type="entry name" value="SACSIN"/>
    <property type="match status" value="1"/>
</dbReference>
<organism evidence="3 4">
    <name type="scientific">Chelonia mydas</name>
    <name type="common">Green sea-turtle</name>
    <name type="synonym">Chelonia agassizi</name>
    <dbReference type="NCBI Taxonomy" id="8469"/>
    <lineage>
        <taxon>Eukaryota</taxon>
        <taxon>Metazoa</taxon>
        <taxon>Chordata</taxon>
        <taxon>Craniata</taxon>
        <taxon>Vertebrata</taxon>
        <taxon>Euteleostomi</taxon>
        <taxon>Archelosauria</taxon>
        <taxon>Testudinata</taxon>
        <taxon>Testudines</taxon>
        <taxon>Cryptodira</taxon>
        <taxon>Durocryptodira</taxon>
        <taxon>Americhelydia</taxon>
        <taxon>Chelonioidea</taxon>
        <taxon>Cheloniidae</taxon>
        <taxon>Chelonia</taxon>
    </lineage>
</organism>
<dbReference type="Pfam" id="PF25794">
    <property type="entry name" value="SACS"/>
    <property type="match status" value="1"/>
</dbReference>
<evidence type="ECO:0000259" key="2">
    <source>
        <dbReference type="PROSITE" id="PS50053"/>
    </source>
</evidence>
<dbReference type="InterPro" id="IPR029071">
    <property type="entry name" value="Ubiquitin-like_domsf"/>
</dbReference>
<dbReference type="SUPFAM" id="SSF54236">
    <property type="entry name" value="Ubiquitin-like"/>
    <property type="match status" value="1"/>
</dbReference>
<protein>
    <submittedName>
        <fullName evidence="3">Sacsin</fullName>
    </submittedName>
</protein>
<sequence>MESVTSKDLSDFCPGGWEPQGPAVSCSGKELLARVTVLHDCLGCKTFEVPPSAAVRHVKALIHSETGFPVTEQQLWHLGRELSDCTKFGDCLNSENHIFLNLQSRGLKGGGRFGQTTPPLVDFLKDILRRYPEGGQILKELIQNAEDAGATEVRFLYDETQYGTESLWSKDMAQYQGPALYVYNNAVFTLEDWHGIQEIARSKKKDDPLKVGRFGIGFNSVYHITDVPSIFSGDQIGMLDPHQTLFGPHESGQCWNLKDDSKEIIEFTDQFAPFIGVFGSTKETFKNGNFPGTFFRFPLRLQPSQLSSNLYNKQKVLELFESFRTDADTVLLFLKSVQDVSLHVREADGIERLVFRVTASENKALKHERPNSIKILGTAISQYCKGVPSNSVTCVTYHVNIVLEDESVKDAQKTSWLVCNSVGGRGICNELDCLADDLKFVPTIGIAMSLSNNGEEKGAVAEFSGRAFCFLPLPPGEESKTGLPVHVSGFFGLTDNRRSIKWRELDQWRDPAALWNDLLVVNVVPKAYATLILEAIKRMETEKNSDFPLSAERIYGLWPEKNKIRVHWKPIIEPLFKELLQNAVIYSASSDWIKVEQVCFSDMDDSLEYTQTVLNYLQSSGNQIAKVPANIASAVHLTVSSSKTVKKVTPAVVRQVLRKSGHTGPADEKLHLLEFVLTDGVYSDLIGLELLSLQNGIFIPFSSSVSDQDVVYITSEDYPRSLFPGLEGRLLSDDLKPQVLTALKEAAKSRGDPYDTCLKGLGESHQADKCRICKTFRPWTKKERDFRLKQLLMEAALSPDPPSVPGASVRSAPAAASGTALRLDSDRGPRHQPSPAPQPVQVTRHRSLSPGQKRQCKPETTVPSQQSPAPPIPASESCPALEQPRVQAPILAPLTPAPREEPWSPVRTGSLTRTMVEPRLPSTLETFAVAQDLIALTEPASSQTAAPPLTGAVPSRGKPTLIRPPSPCMQTRHRSWIRSRS</sequence>
<dbReference type="InterPro" id="IPR000626">
    <property type="entry name" value="Ubiquitin-like_dom"/>
</dbReference>
<dbReference type="NCBIfam" id="NF047352">
    <property type="entry name" value="P_loop_sacsin"/>
    <property type="match status" value="1"/>
</dbReference>
<feature type="region of interest" description="Disordered" evidence="1">
    <location>
        <begin position="797"/>
        <end position="878"/>
    </location>
</feature>
<keyword evidence="4" id="KW-1185">Reference proteome</keyword>
<dbReference type="Pfam" id="PF00240">
    <property type="entry name" value="ubiquitin"/>
    <property type="match status" value="1"/>
</dbReference>
<name>M7BWH6_CHEMY</name>
<feature type="domain" description="Ubiquitin-like" evidence="2">
    <location>
        <begin position="46"/>
        <end position="91"/>
    </location>
</feature>
<dbReference type="AlphaFoldDB" id="M7BWH6"/>
<gene>
    <name evidence="3" type="ORF">UY3_06395</name>
</gene>
<dbReference type="InterPro" id="IPR058210">
    <property type="entry name" value="SACS/Nov_dom"/>
</dbReference>
<evidence type="ECO:0000256" key="1">
    <source>
        <dbReference type="SAM" id="MobiDB-lite"/>
    </source>
</evidence>
<feature type="region of interest" description="Disordered" evidence="1">
    <location>
        <begin position="939"/>
        <end position="981"/>
    </location>
</feature>
<dbReference type="PANTHER" id="PTHR15600">
    <property type="entry name" value="SACSIN"/>
    <property type="match status" value="1"/>
</dbReference>
<dbReference type="Gene3D" id="3.10.20.90">
    <property type="entry name" value="Phosphatidylinositol 3-kinase Catalytic Subunit, Chain A, domain 1"/>
    <property type="match status" value="1"/>
</dbReference>
<dbReference type="GO" id="GO:0030544">
    <property type="term" value="F:Hsp70 protein binding"/>
    <property type="evidence" value="ECO:0007669"/>
    <property type="project" value="TreeGrafter"/>
</dbReference>
<accession>M7BWH6</accession>
<dbReference type="Gene3D" id="3.30.565.10">
    <property type="entry name" value="Histidine kinase-like ATPase, C-terminal domain"/>
    <property type="match status" value="1"/>
</dbReference>
<dbReference type="SUPFAM" id="SSF55874">
    <property type="entry name" value="ATPase domain of HSP90 chaperone/DNA topoisomerase II/histidine kinase"/>
    <property type="match status" value="1"/>
</dbReference>
<dbReference type="PROSITE" id="PS50053">
    <property type="entry name" value="UBIQUITIN_2"/>
    <property type="match status" value="1"/>
</dbReference>
<proteinExistence type="predicted"/>
<evidence type="ECO:0000313" key="3">
    <source>
        <dbReference type="EMBL" id="EMP36413.1"/>
    </source>
</evidence>
<dbReference type="Proteomes" id="UP000031443">
    <property type="component" value="Unassembled WGS sequence"/>
</dbReference>
<dbReference type="InterPro" id="IPR036890">
    <property type="entry name" value="HATPase_C_sf"/>
</dbReference>
<dbReference type="SMART" id="SM00213">
    <property type="entry name" value="UBQ"/>
    <property type="match status" value="1"/>
</dbReference>
<reference evidence="4" key="1">
    <citation type="journal article" date="2013" name="Nat. Genet.">
        <title>The draft genomes of soft-shell turtle and green sea turtle yield insights into the development and evolution of the turtle-specific body plan.</title>
        <authorList>
            <person name="Wang Z."/>
            <person name="Pascual-Anaya J."/>
            <person name="Zadissa A."/>
            <person name="Li W."/>
            <person name="Niimura Y."/>
            <person name="Huang Z."/>
            <person name="Li C."/>
            <person name="White S."/>
            <person name="Xiong Z."/>
            <person name="Fang D."/>
            <person name="Wang B."/>
            <person name="Ming Y."/>
            <person name="Chen Y."/>
            <person name="Zheng Y."/>
            <person name="Kuraku S."/>
            <person name="Pignatelli M."/>
            <person name="Herrero J."/>
            <person name="Beal K."/>
            <person name="Nozawa M."/>
            <person name="Li Q."/>
            <person name="Wang J."/>
            <person name="Zhang H."/>
            <person name="Yu L."/>
            <person name="Shigenobu S."/>
            <person name="Wang J."/>
            <person name="Liu J."/>
            <person name="Flicek P."/>
            <person name="Searle S."/>
            <person name="Wang J."/>
            <person name="Kuratani S."/>
            <person name="Yin Y."/>
            <person name="Aken B."/>
            <person name="Zhang G."/>
            <person name="Irie N."/>
        </authorList>
    </citation>
    <scope>NUCLEOTIDE SEQUENCE [LARGE SCALE GENOMIC DNA]</scope>
</reference>